<feature type="signal peptide" evidence="2">
    <location>
        <begin position="1"/>
        <end position="24"/>
    </location>
</feature>
<evidence type="ECO:0000256" key="2">
    <source>
        <dbReference type="SAM" id="SignalP"/>
    </source>
</evidence>
<dbReference type="AlphaFoldDB" id="A0A2W7I7J3"/>
<proteinExistence type="predicted"/>
<name>A0A2W7I7J3_9FLAO</name>
<keyword evidence="4" id="KW-1185">Reference proteome</keyword>
<evidence type="ECO:0000256" key="1">
    <source>
        <dbReference type="SAM" id="MobiDB-lite"/>
    </source>
</evidence>
<comment type="caution">
    <text evidence="3">The sequence shown here is derived from an EMBL/GenBank/DDBJ whole genome shotgun (WGS) entry which is preliminary data.</text>
</comment>
<sequence length="290" mass="33278">MKVMKKWMIRLACFSIMIFANLRAQEVSGIATYKSKTTIDLDAFGGQKMSEQMKQQIKERMKSMLEKTYTLTFNNGESLYEEEESLAPEGGFGAMMGGMFSQGATYMDVKENIYAQENELMGKKFLIKDTLEVLEWKLEKESKMIGQYAAFKATAVKKNDDMWKKARKRAKEWREKNDEEVDSTMLKKQEELLKDLENLTVWYTPQIPVKQGPNGYQGLPGLILEVNLGNTTILCSKVVLNPKEEINIEVPDSGEEVTREEFSKITEEKTQEMMDRYGNGNRRGRGRGGF</sequence>
<dbReference type="Pfam" id="PF09697">
    <property type="entry name" value="Porph_ging"/>
    <property type="match status" value="1"/>
</dbReference>
<dbReference type="Proteomes" id="UP000249542">
    <property type="component" value="Unassembled WGS sequence"/>
</dbReference>
<feature type="chain" id="PRO_5016104422" evidence="2">
    <location>
        <begin position="25"/>
        <end position="290"/>
    </location>
</feature>
<reference evidence="3 4" key="1">
    <citation type="submission" date="2018-06" db="EMBL/GenBank/DDBJ databases">
        <title>Genomic Encyclopedia of Archaeal and Bacterial Type Strains, Phase II (KMG-II): from individual species to whole genera.</title>
        <authorList>
            <person name="Goeker M."/>
        </authorList>
    </citation>
    <scope>NUCLEOTIDE SEQUENCE [LARGE SCALE GENOMIC DNA]</scope>
    <source>
        <strain evidence="3 4">DSM 15361</strain>
    </source>
</reference>
<dbReference type="NCBIfam" id="TIGR01200">
    <property type="entry name" value="GLPGLI"/>
    <property type="match status" value="1"/>
</dbReference>
<dbReference type="EMBL" id="QKYV01000003">
    <property type="protein sequence ID" value="PZW41442.1"/>
    <property type="molecule type" value="Genomic_DNA"/>
</dbReference>
<accession>A0A2W7I7J3</accession>
<protein>
    <submittedName>
        <fullName evidence="3">GLPGLI family protein</fullName>
    </submittedName>
</protein>
<organism evidence="3 4">
    <name type="scientific">Mesonia algae</name>
    <dbReference type="NCBI Taxonomy" id="213248"/>
    <lineage>
        <taxon>Bacteria</taxon>
        <taxon>Pseudomonadati</taxon>
        <taxon>Bacteroidota</taxon>
        <taxon>Flavobacteriia</taxon>
        <taxon>Flavobacteriales</taxon>
        <taxon>Flavobacteriaceae</taxon>
        <taxon>Mesonia</taxon>
    </lineage>
</organism>
<feature type="region of interest" description="Disordered" evidence="1">
    <location>
        <begin position="267"/>
        <end position="290"/>
    </location>
</feature>
<evidence type="ECO:0000313" key="4">
    <source>
        <dbReference type="Proteomes" id="UP000249542"/>
    </source>
</evidence>
<dbReference type="InterPro" id="IPR005901">
    <property type="entry name" value="GLPGLI"/>
</dbReference>
<gene>
    <name evidence="3" type="ORF">LX95_01118</name>
</gene>
<keyword evidence="2" id="KW-0732">Signal</keyword>
<evidence type="ECO:0000313" key="3">
    <source>
        <dbReference type="EMBL" id="PZW41442.1"/>
    </source>
</evidence>